<dbReference type="EMBL" id="JAUJYO010000010">
    <property type="protein sequence ID" value="KAK1306895.1"/>
    <property type="molecule type" value="Genomic_DNA"/>
</dbReference>
<gene>
    <name evidence="1" type="ORF">QJS10_CPA10g01529</name>
</gene>
<dbReference type="Proteomes" id="UP001180020">
    <property type="component" value="Unassembled WGS sequence"/>
</dbReference>
<proteinExistence type="predicted"/>
<protein>
    <submittedName>
        <fullName evidence="1">Uncharacterized protein</fullName>
    </submittedName>
</protein>
<comment type="caution">
    <text evidence="1">The sequence shown here is derived from an EMBL/GenBank/DDBJ whole genome shotgun (WGS) entry which is preliminary data.</text>
</comment>
<organism evidence="1 2">
    <name type="scientific">Acorus calamus</name>
    <name type="common">Sweet flag</name>
    <dbReference type="NCBI Taxonomy" id="4465"/>
    <lineage>
        <taxon>Eukaryota</taxon>
        <taxon>Viridiplantae</taxon>
        <taxon>Streptophyta</taxon>
        <taxon>Embryophyta</taxon>
        <taxon>Tracheophyta</taxon>
        <taxon>Spermatophyta</taxon>
        <taxon>Magnoliopsida</taxon>
        <taxon>Liliopsida</taxon>
        <taxon>Acoraceae</taxon>
        <taxon>Acorus</taxon>
    </lineage>
</organism>
<reference evidence="1" key="1">
    <citation type="journal article" date="2023" name="Nat. Commun.">
        <title>Diploid and tetraploid genomes of Acorus and the evolution of monocots.</title>
        <authorList>
            <person name="Ma L."/>
            <person name="Liu K.W."/>
            <person name="Li Z."/>
            <person name="Hsiao Y.Y."/>
            <person name="Qi Y."/>
            <person name="Fu T."/>
            <person name="Tang G.D."/>
            <person name="Zhang D."/>
            <person name="Sun W.H."/>
            <person name="Liu D.K."/>
            <person name="Li Y."/>
            <person name="Chen G.Z."/>
            <person name="Liu X.D."/>
            <person name="Liao X.Y."/>
            <person name="Jiang Y.T."/>
            <person name="Yu X."/>
            <person name="Hao Y."/>
            <person name="Huang J."/>
            <person name="Zhao X.W."/>
            <person name="Ke S."/>
            <person name="Chen Y.Y."/>
            <person name="Wu W.L."/>
            <person name="Hsu J.L."/>
            <person name="Lin Y.F."/>
            <person name="Huang M.D."/>
            <person name="Li C.Y."/>
            <person name="Huang L."/>
            <person name="Wang Z.W."/>
            <person name="Zhao X."/>
            <person name="Zhong W.Y."/>
            <person name="Peng D.H."/>
            <person name="Ahmad S."/>
            <person name="Lan S."/>
            <person name="Zhang J.S."/>
            <person name="Tsai W.C."/>
            <person name="Van de Peer Y."/>
            <person name="Liu Z.J."/>
        </authorList>
    </citation>
    <scope>NUCLEOTIDE SEQUENCE</scope>
    <source>
        <strain evidence="1">CP</strain>
    </source>
</reference>
<accession>A0AAV9E0F7</accession>
<sequence length="58" mass="6287">MCSPSIGGRASNVKIGGNICTTLFRMCYPLMTSISFFYLARAGCSISSCCVSYYLKIV</sequence>
<evidence type="ECO:0000313" key="2">
    <source>
        <dbReference type="Proteomes" id="UP001180020"/>
    </source>
</evidence>
<dbReference type="AlphaFoldDB" id="A0AAV9E0F7"/>
<evidence type="ECO:0000313" key="1">
    <source>
        <dbReference type="EMBL" id="KAK1306895.1"/>
    </source>
</evidence>
<name>A0AAV9E0F7_ACOCL</name>
<keyword evidence="2" id="KW-1185">Reference proteome</keyword>
<reference evidence="1" key="2">
    <citation type="submission" date="2023-06" db="EMBL/GenBank/DDBJ databases">
        <authorList>
            <person name="Ma L."/>
            <person name="Liu K.-W."/>
            <person name="Li Z."/>
            <person name="Hsiao Y.-Y."/>
            <person name="Qi Y."/>
            <person name="Fu T."/>
            <person name="Tang G."/>
            <person name="Zhang D."/>
            <person name="Sun W.-H."/>
            <person name="Liu D.-K."/>
            <person name="Li Y."/>
            <person name="Chen G.-Z."/>
            <person name="Liu X.-D."/>
            <person name="Liao X.-Y."/>
            <person name="Jiang Y.-T."/>
            <person name="Yu X."/>
            <person name="Hao Y."/>
            <person name="Huang J."/>
            <person name="Zhao X.-W."/>
            <person name="Ke S."/>
            <person name="Chen Y.-Y."/>
            <person name="Wu W.-L."/>
            <person name="Hsu J.-L."/>
            <person name="Lin Y.-F."/>
            <person name="Huang M.-D."/>
            <person name="Li C.-Y."/>
            <person name="Huang L."/>
            <person name="Wang Z.-W."/>
            <person name="Zhao X."/>
            <person name="Zhong W.-Y."/>
            <person name="Peng D.-H."/>
            <person name="Ahmad S."/>
            <person name="Lan S."/>
            <person name="Zhang J.-S."/>
            <person name="Tsai W.-C."/>
            <person name="Van De Peer Y."/>
            <person name="Liu Z.-J."/>
        </authorList>
    </citation>
    <scope>NUCLEOTIDE SEQUENCE</scope>
    <source>
        <strain evidence="1">CP</strain>
        <tissue evidence="1">Leaves</tissue>
    </source>
</reference>